<dbReference type="GO" id="GO:0005047">
    <property type="term" value="F:signal recognition particle binding"/>
    <property type="evidence" value="ECO:0007669"/>
    <property type="project" value="TreeGrafter"/>
</dbReference>
<dbReference type="PANTHER" id="PTHR43134">
    <property type="entry name" value="SIGNAL RECOGNITION PARTICLE RECEPTOR SUBUNIT ALPHA"/>
    <property type="match status" value="1"/>
</dbReference>
<evidence type="ECO:0000256" key="1">
    <source>
        <dbReference type="ARBA" id="ARBA00004413"/>
    </source>
</evidence>
<evidence type="ECO:0000256" key="4">
    <source>
        <dbReference type="ARBA" id="ARBA00023134"/>
    </source>
</evidence>
<keyword evidence="5" id="KW-0472">Membrane</keyword>
<keyword evidence="7" id="KW-0282">Flagellum</keyword>
<dbReference type="GO" id="GO:0005886">
    <property type="term" value="C:plasma membrane"/>
    <property type="evidence" value="ECO:0007669"/>
    <property type="project" value="UniProtKB-SubCell"/>
</dbReference>
<keyword evidence="7" id="KW-0969">Cilium</keyword>
<evidence type="ECO:0000256" key="2">
    <source>
        <dbReference type="ARBA" id="ARBA00008531"/>
    </source>
</evidence>
<comment type="subcellular location">
    <subcellularLocation>
        <location evidence="1">Cell membrane</location>
        <topology evidence="1">Peripheral membrane protein</topology>
        <orientation evidence="1">Cytoplasmic side</orientation>
    </subcellularLocation>
</comment>
<comment type="caution">
    <text evidence="7">The sequence shown here is derived from an EMBL/GenBank/DDBJ whole genome shotgun (WGS) entry which is preliminary data.</text>
</comment>
<proteinExistence type="inferred from homology"/>
<dbReference type="PANTHER" id="PTHR43134:SF3">
    <property type="entry name" value="FLAGELLAR BIOSYNTHESIS PROTEIN FLHF"/>
    <property type="match status" value="1"/>
</dbReference>
<dbReference type="GO" id="GO:0005525">
    <property type="term" value="F:GTP binding"/>
    <property type="evidence" value="ECO:0007669"/>
    <property type="project" value="UniProtKB-KW"/>
</dbReference>
<keyword evidence="7" id="KW-0966">Cell projection</keyword>
<dbReference type="EMBL" id="JACIJE010000007">
    <property type="protein sequence ID" value="MBB5690533.1"/>
    <property type="molecule type" value="Genomic_DNA"/>
</dbReference>
<dbReference type="Pfam" id="PF00448">
    <property type="entry name" value="SRP54"/>
    <property type="match status" value="1"/>
</dbReference>
<evidence type="ECO:0000256" key="5">
    <source>
        <dbReference type="ARBA" id="ARBA00023136"/>
    </source>
</evidence>
<dbReference type="InterPro" id="IPR000897">
    <property type="entry name" value="SRP54_GTPase_dom"/>
</dbReference>
<comment type="similarity">
    <text evidence="2">Belongs to the GTP-binding SRP family.</text>
</comment>
<dbReference type="SUPFAM" id="SSF52540">
    <property type="entry name" value="P-loop containing nucleoside triphosphate hydrolases"/>
    <property type="match status" value="1"/>
</dbReference>
<dbReference type="GO" id="GO:0003924">
    <property type="term" value="F:GTPase activity"/>
    <property type="evidence" value="ECO:0007669"/>
    <property type="project" value="TreeGrafter"/>
</dbReference>
<sequence length="307" mass="30290">MRLRVFTAPRMAEAMAQLRAELGAEAVILSTRRVAGGVEVTAALEAEEPVLIPPCTAAPAPARAPGPLGFHNLPPGLASRLGAGRLEDALAGALGFAPLPGGCERPVMLVGPPGAGKTLTCAKIATRLVLGGAAPVVVTTDDQRAGAAAQLAAFTGVLGLTLAVAPSPAALGKAVARRAPGQPAILDSAGCDPFDARQAMALHALATAAQAELVLVLPAGLDAAEAADLARAFAALGARHMIPTRLDAARRLGAVLAAAEAGPLLLTEAGTGPSVAGGLEPLSPARLAARLSATPARGAATTPQEAA</sequence>
<dbReference type="GO" id="GO:0006614">
    <property type="term" value="P:SRP-dependent cotranslational protein targeting to membrane"/>
    <property type="evidence" value="ECO:0007669"/>
    <property type="project" value="InterPro"/>
</dbReference>
<organism evidence="7 8">
    <name type="scientific">Neoroseomonas alkaliterrae</name>
    <dbReference type="NCBI Taxonomy" id="1452450"/>
    <lineage>
        <taxon>Bacteria</taxon>
        <taxon>Pseudomonadati</taxon>
        <taxon>Pseudomonadota</taxon>
        <taxon>Alphaproteobacteria</taxon>
        <taxon>Acetobacterales</taxon>
        <taxon>Acetobacteraceae</taxon>
        <taxon>Neoroseomonas</taxon>
    </lineage>
</organism>
<dbReference type="InterPro" id="IPR027417">
    <property type="entry name" value="P-loop_NTPase"/>
</dbReference>
<name>A0A840Y927_9PROT</name>
<dbReference type="AlphaFoldDB" id="A0A840Y927"/>
<dbReference type="Gene3D" id="3.40.50.300">
    <property type="entry name" value="P-loop containing nucleotide triphosphate hydrolases"/>
    <property type="match status" value="1"/>
</dbReference>
<dbReference type="SMART" id="SM00962">
    <property type="entry name" value="SRP54"/>
    <property type="match status" value="1"/>
</dbReference>
<reference evidence="7 8" key="1">
    <citation type="submission" date="2020-08" db="EMBL/GenBank/DDBJ databases">
        <title>Genomic Encyclopedia of Type Strains, Phase IV (KMG-IV): sequencing the most valuable type-strain genomes for metagenomic binning, comparative biology and taxonomic classification.</title>
        <authorList>
            <person name="Goeker M."/>
        </authorList>
    </citation>
    <scope>NUCLEOTIDE SEQUENCE [LARGE SCALE GENOMIC DNA]</scope>
    <source>
        <strain evidence="7 8">DSM 25895</strain>
    </source>
</reference>
<evidence type="ECO:0000313" key="7">
    <source>
        <dbReference type="EMBL" id="MBB5690533.1"/>
    </source>
</evidence>
<accession>A0A840Y927</accession>
<dbReference type="RefSeq" id="WP_184485420.1">
    <property type="nucleotide sequence ID" value="NZ_JACIJE010000007.1"/>
</dbReference>
<evidence type="ECO:0000259" key="6">
    <source>
        <dbReference type="SMART" id="SM00962"/>
    </source>
</evidence>
<evidence type="ECO:0000313" key="8">
    <source>
        <dbReference type="Proteomes" id="UP000562254"/>
    </source>
</evidence>
<keyword evidence="4" id="KW-0342">GTP-binding</keyword>
<evidence type="ECO:0000256" key="3">
    <source>
        <dbReference type="ARBA" id="ARBA00022741"/>
    </source>
</evidence>
<protein>
    <submittedName>
        <fullName evidence="7">Flagellar biosynthesis protein FlhF</fullName>
    </submittedName>
</protein>
<keyword evidence="8" id="KW-1185">Reference proteome</keyword>
<feature type="domain" description="SRP54-type proteins GTP-binding" evidence="6">
    <location>
        <begin position="104"/>
        <end position="293"/>
    </location>
</feature>
<gene>
    <name evidence="7" type="ORF">FHS88_002668</name>
</gene>
<keyword evidence="3" id="KW-0547">Nucleotide-binding</keyword>
<dbReference type="Proteomes" id="UP000562254">
    <property type="component" value="Unassembled WGS sequence"/>
</dbReference>